<proteinExistence type="predicted"/>
<feature type="coiled-coil region" evidence="1">
    <location>
        <begin position="331"/>
        <end position="358"/>
    </location>
</feature>
<evidence type="ECO:0000256" key="2">
    <source>
        <dbReference type="SAM" id="Phobius"/>
    </source>
</evidence>
<keyword evidence="2" id="KW-0472">Membrane</keyword>
<reference evidence="4 5" key="1">
    <citation type="submission" date="2018-08" db="EMBL/GenBank/DDBJ databases">
        <title>The first complete genome of Treponema rectale (CHPAT), a commensal spirochete of the bovine rectum.</title>
        <authorList>
            <person name="Staton G.J."/>
            <person name="Clegg S.R."/>
            <person name="Carter S.D."/>
            <person name="Radford A.D."/>
            <person name="Darby A."/>
            <person name="Hall N."/>
            <person name="Birtles R.J."/>
            <person name="Evans N.J."/>
        </authorList>
    </citation>
    <scope>NUCLEOTIDE SEQUENCE [LARGE SCALE GENOMIC DNA]</scope>
    <source>
        <strain evidence="4 5">CHPA</strain>
    </source>
</reference>
<keyword evidence="2" id="KW-1133">Transmembrane helix</keyword>
<dbReference type="GO" id="GO:0016887">
    <property type="term" value="F:ATP hydrolysis activity"/>
    <property type="evidence" value="ECO:0007669"/>
    <property type="project" value="InterPro"/>
</dbReference>
<dbReference type="Pfam" id="PF07728">
    <property type="entry name" value="AAA_5"/>
    <property type="match status" value="1"/>
</dbReference>
<feature type="transmembrane region" description="Helical" evidence="2">
    <location>
        <begin position="18"/>
        <end position="39"/>
    </location>
</feature>
<accession>A0A7M1XIV5</accession>
<dbReference type="SUPFAM" id="SSF52540">
    <property type="entry name" value="P-loop containing nucleoside triphosphate hydrolases"/>
    <property type="match status" value="1"/>
</dbReference>
<evidence type="ECO:0000313" key="4">
    <source>
        <dbReference type="EMBL" id="QOS39413.1"/>
    </source>
</evidence>
<keyword evidence="2" id="KW-0812">Transmembrane</keyword>
<evidence type="ECO:0000259" key="3">
    <source>
        <dbReference type="Pfam" id="PF07728"/>
    </source>
</evidence>
<dbReference type="InterPro" id="IPR027417">
    <property type="entry name" value="P-loop_NTPase"/>
</dbReference>
<dbReference type="EMBL" id="CP031517">
    <property type="protein sequence ID" value="QOS39413.1"/>
    <property type="molecule type" value="Genomic_DNA"/>
</dbReference>
<evidence type="ECO:0000313" key="5">
    <source>
        <dbReference type="Proteomes" id="UP000593591"/>
    </source>
</evidence>
<feature type="domain" description="ATPase dynein-related AAA" evidence="3">
    <location>
        <begin position="162"/>
        <end position="312"/>
    </location>
</feature>
<dbReference type="AlphaFoldDB" id="A0A7M1XIV5"/>
<evidence type="ECO:0000256" key="1">
    <source>
        <dbReference type="SAM" id="Coils"/>
    </source>
</evidence>
<dbReference type="Gene3D" id="3.40.50.300">
    <property type="entry name" value="P-loop containing nucleotide triphosphate hydrolases"/>
    <property type="match status" value="1"/>
</dbReference>
<keyword evidence="1" id="KW-0175">Coiled coil</keyword>
<sequence>MSAQDIIDALLSMEAIRIYFIIFCVLIIAIAASTMIAGTRRKKTTVIEKKIVDETFETQEGTSHVSNYHAVGTGTTYTTNNSFPVAKSSASEVLKPGESRFPTLAMIDETHPNLERVKCDPGLTLESICYNFKMFAAGDLHLYYSDQDIRSFVASLACSKILLLQGMSGTGKTSLPVAFGKFISNPTAVVPVQPTWKERSDLLGYYNEFTGKFSETPLLTSLYKAGTTDSIQLVILDEVNIARVEYYFAEFLSLLELPDQNSRILQVASSGMDKDPKRMSNGALLLPENVWFVGTANNDDSTFAISDKVYDRASVLDLDKRAAPFRAESSYSKENISLQRLRRLNAEAQRRFELTNRDLRKINTMDKFLREAFQVSFGNRIMRQIKLFVPTYVACGGDSSEALDVILSKKVLRKLSSCNPVLVKARAGELRDLIISLFGEDGAPECLSAIKKISDNV</sequence>
<gene>
    <name evidence="4" type="ORF">DYE49_02650</name>
</gene>
<dbReference type="InterPro" id="IPR011704">
    <property type="entry name" value="ATPase_dyneun-rel_AAA"/>
</dbReference>
<dbReference type="Proteomes" id="UP000593591">
    <property type="component" value="Chromosome"/>
</dbReference>
<name>A0A7M1XIV5_9SPIR</name>
<dbReference type="GO" id="GO:0005524">
    <property type="term" value="F:ATP binding"/>
    <property type="evidence" value="ECO:0007669"/>
    <property type="project" value="InterPro"/>
</dbReference>
<organism evidence="4 5">
    <name type="scientific">Treponema rectale</name>
    <dbReference type="NCBI Taxonomy" id="744512"/>
    <lineage>
        <taxon>Bacteria</taxon>
        <taxon>Pseudomonadati</taxon>
        <taxon>Spirochaetota</taxon>
        <taxon>Spirochaetia</taxon>
        <taxon>Spirochaetales</taxon>
        <taxon>Treponemataceae</taxon>
        <taxon>Treponema</taxon>
    </lineage>
</organism>
<protein>
    <recommendedName>
        <fullName evidence="3">ATPase dynein-related AAA domain-containing protein</fullName>
    </recommendedName>
</protein>
<dbReference type="KEGG" id="trc:DYE49_02650"/>